<feature type="region of interest" description="Disordered" evidence="1">
    <location>
        <begin position="18"/>
        <end position="47"/>
    </location>
</feature>
<feature type="domain" description="Transcription elongation factor GreA/GreB C-terminal" evidence="2">
    <location>
        <begin position="84"/>
        <end position="147"/>
    </location>
</feature>
<dbReference type="InterPro" id="IPR023459">
    <property type="entry name" value="Tscrpt_elong_fac_GreA/B_fam"/>
</dbReference>
<dbReference type="AlphaFoldDB" id="A0A0G1NMY8"/>
<comment type="caution">
    <text evidence="3">The sequence shown here is derived from an EMBL/GenBank/DDBJ whole genome shotgun (WGS) entry which is preliminary data.</text>
</comment>
<dbReference type="InterPro" id="IPR036953">
    <property type="entry name" value="GreA/GreB_C_sf"/>
</dbReference>
<dbReference type="Pfam" id="PF01272">
    <property type="entry name" value="GreA_GreB"/>
    <property type="match status" value="1"/>
</dbReference>
<dbReference type="GO" id="GO:0032784">
    <property type="term" value="P:regulation of DNA-templated transcription elongation"/>
    <property type="evidence" value="ECO:0007669"/>
    <property type="project" value="InterPro"/>
</dbReference>
<proteinExistence type="predicted"/>
<dbReference type="Proteomes" id="UP000034107">
    <property type="component" value="Unassembled WGS sequence"/>
</dbReference>
<protein>
    <recommendedName>
        <fullName evidence="2">Transcription elongation factor GreA/GreB C-terminal domain-containing protein</fullName>
    </recommendedName>
</protein>
<evidence type="ECO:0000313" key="3">
    <source>
        <dbReference type="EMBL" id="KKU21692.1"/>
    </source>
</evidence>
<dbReference type="SUPFAM" id="SSF54534">
    <property type="entry name" value="FKBP-like"/>
    <property type="match status" value="1"/>
</dbReference>
<evidence type="ECO:0000256" key="1">
    <source>
        <dbReference type="SAM" id="MobiDB-lite"/>
    </source>
</evidence>
<dbReference type="PIRSF" id="PIRSF006092">
    <property type="entry name" value="GreA_GreB"/>
    <property type="match status" value="1"/>
</dbReference>
<organism evidence="3 4">
    <name type="scientific">Candidatus Nomurabacteria bacterium GW2011_GWA1_46_11</name>
    <dbReference type="NCBI Taxonomy" id="1618732"/>
    <lineage>
        <taxon>Bacteria</taxon>
        <taxon>Candidatus Nomuraibacteriota</taxon>
    </lineage>
</organism>
<reference evidence="3 4" key="1">
    <citation type="journal article" date="2015" name="Nature">
        <title>rRNA introns, odd ribosomes, and small enigmatic genomes across a large radiation of phyla.</title>
        <authorList>
            <person name="Brown C.T."/>
            <person name="Hug L.A."/>
            <person name="Thomas B.C."/>
            <person name="Sharon I."/>
            <person name="Castelle C.J."/>
            <person name="Singh A."/>
            <person name="Wilkins M.J."/>
            <person name="Williams K.H."/>
            <person name="Banfield J.F."/>
        </authorList>
    </citation>
    <scope>NUCLEOTIDE SEQUENCE [LARGE SCALE GENOMIC DNA]</scope>
</reference>
<name>A0A0G1NMY8_9BACT</name>
<feature type="compositionally biased region" description="Low complexity" evidence="1">
    <location>
        <begin position="35"/>
        <end position="45"/>
    </location>
</feature>
<dbReference type="Gene3D" id="3.10.50.30">
    <property type="entry name" value="Transcription elongation factor, GreA/GreB, C-terminal domain"/>
    <property type="match status" value="1"/>
</dbReference>
<dbReference type="InterPro" id="IPR001437">
    <property type="entry name" value="Tscrpt_elong_fac_GreA/B_C"/>
</dbReference>
<gene>
    <name evidence="3" type="ORF">UX31_C0015G0018</name>
</gene>
<dbReference type="GO" id="GO:0003677">
    <property type="term" value="F:DNA binding"/>
    <property type="evidence" value="ECO:0007669"/>
    <property type="project" value="InterPro"/>
</dbReference>
<evidence type="ECO:0000313" key="4">
    <source>
        <dbReference type="Proteomes" id="UP000034107"/>
    </source>
</evidence>
<evidence type="ECO:0000259" key="2">
    <source>
        <dbReference type="Pfam" id="PF01272"/>
    </source>
</evidence>
<sequence length="154" mass="17061">MDRSAIKDLLDKLQPAVEKARRAAQQAKEAENETSKSAATSWSAAGEREYTHQQAKIASDNLVNLESLLNEVTEAVGQPAPMMVRPVSMVTVMYVDSQKTDTFYFVSKSLYLIGARLISPESPIGQAVEHKSVGEEFEYEVESKKVRGIVKLIE</sequence>
<dbReference type="EMBL" id="LCLS01000015">
    <property type="protein sequence ID" value="KKU21692.1"/>
    <property type="molecule type" value="Genomic_DNA"/>
</dbReference>
<accession>A0A0G1NMY8</accession>
<dbReference type="GO" id="GO:0070063">
    <property type="term" value="F:RNA polymerase binding"/>
    <property type="evidence" value="ECO:0007669"/>
    <property type="project" value="InterPro"/>
</dbReference>